<accession>A0ABU5W5P9</accession>
<keyword evidence="2" id="KW-0472">Membrane</keyword>
<evidence type="ECO:0000313" key="3">
    <source>
        <dbReference type="EMBL" id="MEA9436190.1"/>
    </source>
</evidence>
<feature type="non-terminal residue" evidence="3">
    <location>
        <position position="1"/>
    </location>
</feature>
<protein>
    <submittedName>
        <fullName evidence="3">TIGR03503 family protein</fullName>
    </submittedName>
</protein>
<proteinExistence type="predicted"/>
<sequence length="70" mass="7744">PTPDRFEERESPVWLPWALGGSGVLLLLLGAGGFILLQKRRTLHKAMAAQKAQLEETPATPRLDLNLPEQ</sequence>
<reference evidence="3 4" key="1">
    <citation type="submission" date="2023-12" db="EMBL/GenBank/DDBJ databases">
        <title>Characterization of antibiotic resistance in Aeromonas spp. in hospital effluent.</title>
        <authorList>
            <person name="Negoseki B.R.S."/>
            <person name="Krul D."/>
            <person name="Siqueira A.C."/>
            <person name="Almeida M."/>
            <person name="Mesa D."/>
            <person name="Conte D."/>
            <person name="Dalla-Costa L.M."/>
        </authorList>
    </citation>
    <scope>NUCLEOTIDE SEQUENCE [LARGE SCALE GENOMIC DNA]</scope>
    <source>
        <strain evidence="3 4">36v</strain>
    </source>
</reference>
<name>A0ABU5W5P9_AERCA</name>
<evidence type="ECO:0000256" key="2">
    <source>
        <dbReference type="SAM" id="Phobius"/>
    </source>
</evidence>
<keyword evidence="2" id="KW-1133">Transmembrane helix</keyword>
<organism evidence="3 4">
    <name type="scientific">Aeromonas caviae</name>
    <name type="common">Aeromonas punctata</name>
    <dbReference type="NCBI Taxonomy" id="648"/>
    <lineage>
        <taxon>Bacteria</taxon>
        <taxon>Pseudomonadati</taxon>
        <taxon>Pseudomonadota</taxon>
        <taxon>Gammaproteobacteria</taxon>
        <taxon>Aeromonadales</taxon>
        <taxon>Aeromonadaceae</taxon>
        <taxon>Aeromonas</taxon>
    </lineage>
</organism>
<dbReference type="EMBL" id="JAYGOJ010000043">
    <property type="protein sequence ID" value="MEA9436190.1"/>
    <property type="molecule type" value="Genomic_DNA"/>
</dbReference>
<evidence type="ECO:0000313" key="4">
    <source>
        <dbReference type="Proteomes" id="UP001304847"/>
    </source>
</evidence>
<keyword evidence="4" id="KW-1185">Reference proteome</keyword>
<evidence type="ECO:0000256" key="1">
    <source>
        <dbReference type="SAM" id="MobiDB-lite"/>
    </source>
</evidence>
<dbReference type="Proteomes" id="UP001304847">
    <property type="component" value="Unassembled WGS sequence"/>
</dbReference>
<feature type="transmembrane region" description="Helical" evidence="2">
    <location>
        <begin position="14"/>
        <end position="37"/>
    </location>
</feature>
<feature type="region of interest" description="Disordered" evidence="1">
    <location>
        <begin position="51"/>
        <end position="70"/>
    </location>
</feature>
<keyword evidence="2" id="KW-0812">Transmembrane</keyword>
<gene>
    <name evidence="3" type="ORF">VCX44_10240</name>
</gene>
<comment type="caution">
    <text evidence="3">The sequence shown here is derived from an EMBL/GenBank/DDBJ whole genome shotgun (WGS) entry which is preliminary data.</text>
</comment>